<name>A0A4R5QFW2_9PROT</name>
<dbReference type="RefSeq" id="WP_133289102.1">
    <property type="nucleotide sequence ID" value="NZ_SMSJ01000014.1"/>
</dbReference>
<evidence type="ECO:0000313" key="2">
    <source>
        <dbReference type="EMBL" id="TDH62162.1"/>
    </source>
</evidence>
<dbReference type="AlphaFoldDB" id="A0A4R5QFW2"/>
<dbReference type="Proteomes" id="UP000295096">
    <property type="component" value="Unassembled WGS sequence"/>
</dbReference>
<protein>
    <submittedName>
        <fullName evidence="2">Uncharacterized protein</fullName>
    </submittedName>
</protein>
<sequence length="135" mass="14811">MPSEGGEPAADQRQVAAVFPHDPVRHAGDLGDDVQLAGQVERAEPSRPWPPLEQRRHGLPRAGRDAVEHRRMLGRDVGLREDALGPRRGRGAKRIQTPRDQVRAREIQLRAVVLDDVDGVAITLDHHAAAVGGLW</sequence>
<evidence type="ECO:0000313" key="3">
    <source>
        <dbReference type="Proteomes" id="UP000295096"/>
    </source>
</evidence>
<evidence type="ECO:0000256" key="1">
    <source>
        <dbReference type="SAM" id="MobiDB-lite"/>
    </source>
</evidence>
<accession>A0A4R5QFW2</accession>
<keyword evidence="3" id="KW-1185">Reference proteome</keyword>
<reference evidence="2 3" key="1">
    <citation type="journal article" date="2016" name="J. Microbiol.">
        <title>Dankookia rubra gen. nov., sp. nov., an alphaproteobacterium isolated from sediment of a shallow stream.</title>
        <authorList>
            <person name="Kim W.H."/>
            <person name="Kim D.H."/>
            <person name="Kang K."/>
            <person name="Ahn T.Y."/>
        </authorList>
    </citation>
    <scope>NUCLEOTIDE SEQUENCE [LARGE SCALE GENOMIC DNA]</scope>
    <source>
        <strain evidence="2 3">JCM30602</strain>
    </source>
</reference>
<organism evidence="2 3">
    <name type="scientific">Dankookia rubra</name>
    <dbReference type="NCBI Taxonomy" id="1442381"/>
    <lineage>
        <taxon>Bacteria</taxon>
        <taxon>Pseudomonadati</taxon>
        <taxon>Pseudomonadota</taxon>
        <taxon>Alphaproteobacteria</taxon>
        <taxon>Acetobacterales</taxon>
        <taxon>Roseomonadaceae</taxon>
        <taxon>Dankookia</taxon>
    </lineage>
</organism>
<dbReference type="EMBL" id="SMSJ01000014">
    <property type="protein sequence ID" value="TDH62162.1"/>
    <property type="molecule type" value="Genomic_DNA"/>
</dbReference>
<comment type="caution">
    <text evidence="2">The sequence shown here is derived from an EMBL/GenBank/DDBJ whole genome shotgun (WGS) entry which is preliminary data.</text>
</comment>
<gene>
    <name evidence="2" type="ORF">E2C06_13395</name>
</gene>
<feature type="region of interest" description="Disordered" evidence="1">
    <location>
        <begin position="1"/>
        <end position="65"/>
    </location>
</feature>
<proteinExistence type="predicted"/>